<dbReference type="Gene3D" id="3.40.190.10">
    <property type="entry name" value="Periplasmic binding protein-like II"/>
    <property type="match status" value="2"/>
</dbReference>
<dbReference type="GO" id="GO:0003677">
    <property type="term" value="F:DNA binding"/>
    <property type="evidence" value="ECO:0007669"/>
    <property type="project" value="UniProtKB-KW"/>
</dbReference>
<dbReference type="PANTHER" id="PTHR30579:SF8">
    <property type="entry name" value="HTH-TYPE TRANSCRIPTIONAL REGULATOR HDFR"/>
    <property type="match status" value="1"/>
</dbReference>
<protein>
    <recommendedName>
        <fullName evidence="5">HTH lysR-type domain-containing protein</fullName>
    </recommendedName>
</protein>
<evidence type="ECO:0000313" key="6">
    <source>
        <dbReference type="EMBL" id="KKN50154.1"/>
    </source>
</evidence>
<dbReference type="InterPro" id="IPR036390">
    <property type="entry name" value="WH_DNA-bd_sf"/>
</dbReference>
<dbReference type="PRINTS" id="PR00039">
    <property type="entry name" value="HTHLYSR"/>
</dbReference>
<evidence type="ECO:0000256" key="4">
    <source>
        <dbReference type="ARBA" id="ARBA00023163"/>
    </source>
</evidence>
<keyword evidence="3" id="KW-0238">DNA-binding</keyword>
<evidence type="ECO:0000256" key="3">
    <source>
        <dbReference type="ARBA" id="ARBA00023125"/>
    </source>
</evidence>
<dbReference type="PANTHER" id="PTHR30579">
    <property type="entry name" value="TRANSCRIPTIONAL REGULATOR"/>
    <property type="match status" value="1"/>
</dbReference>
<gene>
    <name evidence="6" type="ORF">LCGC14_0635690</name>
</gene>
<dbReference type="GO" id="GO:0003700">
    <property type="term" value="F:DNA-binding transcription factor activity"/>
    <property type="evidence" value="ECO:0007669"/>
    <property type="project" value="InterPro"/>
</dbReference>
<reference evidence="6" key="1">
    <citation type="journal article" date="2015" name="Nature">
        <title>Complex archaea that bridge the gap between prokaryotes and eukaryotes.</title>
        <authorList>
            <person name="Spang A."/>
            <person name="Saw J.H."/>
            <person name="Jorgensen S.L."/>
            <person name="Zaremba-Niedzwiedzka K."/>
            <person name="Martijn J."/>
            <person name="Lind A.E."/>
            <person name="van Eijk R."/>
            <person name="Schleper C."/>
            <person name="Guy L."/>
            <person name="Ettema T.J."/>
        </authorList>
    </citation>
    <scope>NUCLEOTIDE SEQUENCE</scope>
</reference>
<evidence type="ECO:0000259" key="5">
    <source>
        <dbReference type="PROSITE" id="PS50931"/>
    </source>
</evidence>
<dbReference type="SUPFAM" id="SSF46785">
    <property type="entry name" value="Winged helix' DNA-binding domain"/>
    <property type="match status" value="1"/>
</dbReference>
<accession>A0A0F9R5Y2</accession>
<keyword evidence="4" id="KW-0804">Transcription</keyword>
<dbReference type="AlphaFoldDB" id="A0A0F9R5Y2"/>
<dbReference type="PROSITE" id="PS50931">
    <property type="entry name" value="HTH_LYSR"/>
    <property type="match status" value="1"/>
</dbReference>
<dbReference type="Gene3D" id="1.10.10.10">
    <property type="entry name" value="Winged helix-like DNA-binding domain superfamily/Winged helix DNA-binding domain"/>
    <property type="match status" value="1"/>
</dbReference>
<dbReference type="InterPro" id="IPR000847">
    <property type="entry name" value="LysR_HTH_N"/>
</dbReference>
<evidence type="ECO:0000256" key="2">
    <source>
        <dbReference type="ARBA" id="ARBA00023015"/>
    </source>
</evidence>
<keyword evidence="2" id="KW-0805">Transcription regulation</keyword>
<dbReference type="Pfam" id="PF00126">
    <property type="entry name" value="HTH_1"/>
    <property type="match status" value="1"/>
</dbReference>
<comment type="caution">
    <text evidence="6">The sequence shown here is derived from an EMBL/GenBank/DDBJ whole genome shotgun (WGS) entry which is preliminary data.</text>
</comment>
<dbReference type="InterPro" id="IPR050176">
    <property type="entry name" value="LTTR"/>
</dbReference>
<dbReference type="EMBL" id="LAZR01001131">
    <property type="protein sequence ID" value="KKN50154.1"/>
    <property type="molecule type" value="Genomic_DNA"/>
</dbReference>
<dbReference type="InterPro" id="IPR036388">
    <property type="entry name" value="WH-like_DNA-bd_sf"/>
</dbReference>
<organism evidence="6">
    <name type="scientific">marine sediment metagenome</name>
    <dbReference type="NCBI Taxonomy" id="412755"/>
    <lineage>
        <taxon>unclassified sequences</taxon>
        <taxon>metagenomes</taxon>
        <taxon>ecological metagenomes</taxon>
    </lineage>
</organism>
<sequence length="279" mass="31862">MNINLASTFLEIVRAGSFIAAAEKLYVTQTTVTARIHTLEKQVGCKLFVRNRSGASLTPDGQKFIEHATKMVQLWEAAKRDLPLPDGTEQVLNIGAEISLWSPLMLQWLSELNQSGSQLAIRTEIGERHTLIKKLEHGVLDAIVIHQPEYWPGVQVEQLLEEKLIMVSARQSAEPYIYIDWGEHFQKQHDAALPDLARAKMTFNLGPLALQYLLGNGGSGYFRTRVVEQHIKSGLLDHNTDYPEFTFPVYVMYRKQDKKRYEKEIKSLFDACQIEYVWS</sequence>
<name>A0A0F9R5Y2_9ZZZZ</name>
<comment type="similarity">
    <text evidence="1">Belongs to the LysR transcriptional regulatory family.</text>
</comment>
<dbReference type="SUPFAM" id="SSF53850">
    <property type="entry name" value="Periplasmic binding protein-like II"/>
    <property type="match status" value="1"/>
</dbReference>
<proteinExistence type="inferred from homology"/>
<feature type="domain" description="HTH lysR-type" evidence="5">
    <location>
        <begin position="1"/>
        <end position="58"/>
    </location>
</feature>
<evidence type="ECO:0000256" key="1">
    <source>
        <dbReference type="ARBA" id="ARBA00009437"/>
    </source>
</evidence>
<dbReference type="Pfam" id="PF03466">
    <property type="entry name" value="LysR_substrate"/>
    <property type="match status" value="1"/>
</dbReference>
<dbReference type="InterPro" id="IPR005119">
    <property type="entry name" value="LysR_subst-bd"/>
</dbReference>
<dbReference type="FunFam" id="1.10.10.10:FF:000001">
    <property type="entry name" value="LysR family transcriptional regulator"/>
    <property type="match status" value="1"/>
</dbReference>